<feature type="region of interest" description="Disordered" evidence="10">
    <location>
        <begin position="869"/>
        <end position="1036"/>
    </location>
</feature>
<dbReference type="SUPFAM" id="SSF53098">
    <property type="entry name" value="Ribonuclease H-like"/>
    <property type="match status" value="1"/>
</dbReference>
<feature type="region of interest" description="Disordered" evidence="10">
    <location>
        <begin position="372"/>
        <end position="425"/>
    </location>
</feature>
<keyword evidence="7" id="KW-0539">Nucleus</keyword>
<dbReference type="CDD" id="cd20514">
    <property type="entry name" value="CYCLIN_CCNC_rpt2"/>
    <property type="match status" value="1"/>
</dbReference>
<name>A0A9P9YYY0_9MUSC</name>
<evidence type="ECO:0000256" key="7">
    <source>
        <dbReference type="ARBA" id="ARBA00023242"/>
    </source>
</evidence>
<evidence type="ECO:0000256" key="5">
    <source>
        <dbReference type="ARBA" id="ARBA00022835"/>
    </source>
</evidence>
<keyword evidence="3" id="KW-0698">rRNA processing</keyword>
<protein>
    <recommendedName>
        <fullName evidence="11">HRDC domain-containing protein</fullName>
    </recommendedName>
</protein>
<evidence type="ECO:0000256" key="4">
    <source>
        <dbReference type="ARBA" id="ARBA00022723"/>
    </source>
</evidence>
<dbReference type="Pfam" id="PF00134">
    <property type="entry name" value="Cyclin_N"/>
    <property type="match status" value="1"/>
</dbReference>
<feature type="region of interest" description="Disordered" evidence="10">
    <location>
        <begin position="226"/>
        <end position="252"/>
    </location>
</feature>
<dbReference type="GO" id="GO:0071039">
    <property type="term" value="P:nuclear polyadenylation-dependent CUT catabolic process"/>
    <property type="evidence" value="ECO:0007669"/>
    <property type="project" value="TreeGrafter"/>
</dbReference>
<dbReference type="GO" id="GO:0003727">
    <property type="term" value="F:single-stranded RNA binding"/>
    <property type="evidence" value="ECO:0007669"/>
    <property type="project" value="TreeGrafter"/>
</dbReference>
<dbReference type="Pfam" id="PF08066">
    <property type="entry name" value="PMC2NT"/>
    <property type="match status" value="1"/>
</dbReference>
<dbReference type="Pfam" id="PF00570">
    <property type="entry name" value="HRDC"/>
    <property type="match status" value="1"/>
</dbReference>
<feature type="compositionally biased region" description="Acidic residues" evidence="10">
    <location>
        <begin position="239"/>
        <end position="250"/>
    </location>
</feature>
<dbReference type="Gene3D" id="1.10.472.10">
    <property type="entry name" value="Cyclin-like"/>
    <property type="match status" value="2"/>
</dbReference>
<dbReference type="GO" id="GO:0046872">
    <property type="term" value="F:metal ion binding"/>
    <property type="evidence" value="ECO:0007669"/>
    <property type="project" value="UniProtKB-KW"/>
</dbReference>
<evidence type="ECO:0000256" key="9">
    <source>
        <dbReference type="RuleBase" id="RU000383"/>
    </source>
</evidence>
<dbReference type="InterPro" id="IPR045092">
    <property type="entry name" value="Rrp6-like"/>
</dbReference>
<feature type="compositionally biased region" description="Polar residues" evidence="10">
    <location>
        <begin position="930"/>
        <end position="949"/>
    </location>
</feature>
<dbReference type="InterPro" id="IPR036915">
    <property type="entry name" value="Cyclin-like_sf"/>
</dbReference>
<dbReference type="GO" id="GO:0000166">
    <property type="term" value="F:nucleotide binding"/>
    <property type="evidence" value="ECO:0007669"/>
    <property type="project" value="InterPro"/>
</dbReference>
<dbReference type="GO" id="GO:0071036">
    <property type="term" value="P:nuclear polyadenylation-dependent snoRNA catabolic process"/>
    <property type="evidence" value="ECO:0007669"/>
    <property type="project" value="TreeGrafter"/>
</dbReference>
<dbReference type="Pfam" id="PF01612">
    <property type="entry name" value="DNA_pol_A_exo1"/>
    <property type="match status" value="1"/>
</dbReference>
<dbReference type="InterPro" id="IPR012588">
    <property type="entry name" value="Exosome-assoc_fac_Rrp6_N"/>
</dbReference>
<dbReference type="Gene3D" id="3.30.420.10">
    <property type="entry name" value="Ribonuclease H-like superfamily/Ribonuclease H"/>
    <property type="match status" value="1"/>
</dbReference>
<dbReference type="GO" id="GO:0071038">
    <property type="term" value="P:TRAMP-dependent tRNA surveillance pathway"/>
    <property type="evidence" value="ECO:0007669"/>
    <property type="project" value="TreeGrafter"/>
</dbReference>
<evidence type="ECO:0000256" key="8">
    <source>
        <dbReference type="ARBA" id="ARBA00043957"/>
    </source>
</evidence>
<dbReference type="GO" id="GO:0000175">
    <property type="term" value="F:3'-5'-RNA exonuclease activity"/>
    <property type="evidence" value="ECO:0007669"/>
    <property type="project" value="InterPro"/>
</dbReference>
<dbReference type="GO" id="GO:0005730">
    <property type="term" value="C:nucleolus"/>
    <property type="evidence" value="ECO:0007669"/>
    <property type="project" value="TreeGrafter"/>
</dbReference>
<dbReference type="GO" id="GO:0000176">
    <property type="term" value="C:nuclear exosome (RNase complex)"/>
    <property type="evidence" value="ECO:0007669"/>
    <property type="project" value="InterPro"/>
</dbReference>
<dbReference type="SMART" id="SM00474">
    <property type="entry name" value="35EXOc"/>
    <property type="match status" value="1"/>
</dbReference>
<comment type="caution">
    <text evidence="12">The sequence shown here is derived from an EMBL/GenBank/DDBJ whole genome shotgun (WGS) entry which is preliminary data.</text>
</comment>
<dbReference type="InterPro" id="IPR002562">
    <property type="entry name" value="3'-5'_exonuclease_dom"/>
</dbReference>
<feature type="domain" description="HRDC" evidence="11">
    <location>
        <begin position="641"/>
        <end position="721"/>
    </location>
</feature>
<dbReference type="FunFam" id="1.10.150.80:FF:000001">
    <property type="entry name" value="Putative exosome component 10"/>
    <property type="match status" value="1"/>
</dbReference>
<dbReference type="InterPro" id="IPR013763">
    <property type="entry name" value="Cyclin-like_dom"/>
</dbReference>
<comment type="similarity">
    <text evidence="8">Belongs to the exosome component 10/RRP6 family.</text>
</comment>
<dbReference type="InterPro" id="IPR006671">
    <property type="entry name" value="Cyclin_N"/>
</dbReference>
<dbReference type="GO" id="GO:0000467">
    <property type="term" value="P:exonucleolytic trimming to generate mature 3'-end of 5.8S rRNA from tricistronic rRNA transcript (SSU-rRNA, 5.8S rRNA, LSU-rRNA)"/>
    <property type="evidence" value="ECO:0007669"/>
    <property type="project" value="InterPro"/>
</dbReference>
<dbReference type="Proteomes" id="UP001059596">
    <property type="component" value="Chromosome 3R"/>
</dbReference>
<reference evidence="12" key="1">
    <citation type="journal article" date="2023" name="Genome Biol. Evol.">
        <title>Long-read-based Genome Assembly of Drosophila gunungcola Reveals Fewer Chemosensory Genes in Flower-breeding Species.</title>
        <authorList>
            <person name="Negi A."/>
            <person name="Liao B.Y."/>
            <person name="Yeh S.D."/>
        </authorList>
    </citation>
    <scope>NUCLEOTIDE SEQUENCE</scope>
    <source>
        <strain evidence="12">Sukarami</strain>
    </source>
</reference>
<feature type="compositionally biased region" description="Basic and acidic residues" evidence="10">
    <location>
        <begin position="975"/>
        <end position="990"/>
    </location>
</feature>
<comment type="similarity">
    <text evidence="2">Belongs to the cyclin family. Cyclin C subfamily.</text>
</comment>
<dbReference type="InterPro" id="IPR002121">
    <property type="entry name" value="HRDC_dom"/>
</dbReference>
<evidence type="ECO:0000313" key="12">
    <source>
        <dbReference type="EMBL" id="KAI8045661.1"/>
    </source>
</evidence>
<evidence type="ECO:0000313" key="13">
    <source>
        <dbReference type="Proteomes" id="UP001059596"/>
    </source>
</evidence>
<dbReference type="EMBL" id="JAMKOV010000001">
    <property type="protein sequence ID" value="KAI8045661.1"/>
    <property type="molecule type" value="Genomic_DNA"/>
</dbReference>
<evidence type="ECO:0000256" key="3">
    <source>
        <dbReference type="ARBA" id="ARBA00022552"/>
    </source>
</evidence>
<dbReference type="InterPro" id="IPR036397">
    <property type="entry name" value="RNaseH_sf"/>
</dbReference>
<keyword evidence="4" id="KW-0479">Metal-binding</keyword>
<dbReference type="SMART" id="SM00385">
    <property type="entry name" value="CYCLIN"/>
    <property type="match status" value="2"/>
</dbReference>
<accession>A0A9P9YYY0</accession>
<dbReference type="GO" id="GO:0071037">
    <property type="term" value="P:nuclear polyadenylation-dependent snRNA catabolic process"/>
    <property type="evidence" value="ECO:0007669"/>
    <property type="project" value="TreeGrafter"/>
</dbReference>
<evidence type="ECO:0000256" key="1">
    <source>
        <dbReference type="ARBA" id="ARBA00004123"/>
    </source>
</evidence>
<feature type="compositionally biased region" description="Polar residues" evidence="10">
    <location>
        <begin position="382"/>
        <end position="419"/>
    </location>
</feature>
<gene>
    <name evidence="12" type="ORF">M5D96_001844</name>
</gene>
<evidence type="ECO:0000259" key="11">
    <source>
        <dbReference type="PROSITE" id="PS50967"/>
    </source>
</evidence>
<dbReference type="PANTHER" id="PTHR12124">
    <property type="entry name" value="POLYMYOSITIS/SCLERODERMA AUTOANTIGEN-RELATED"/>
    <property type="match status" value="1"/>
</dbReference>
<dbReference type="GO" id="GO:0071035">
    <property type="term" value="P:nuclear polyadenylation-dependent rRNA catabolic process"/>
    <property type="evidence" value="ECO:0007669"/>
    <property type="project" value="TreeGrafter"/>
</dbReference>
<dbReference type="InterPro" id="IPR044876">
    <property type="entry name" value="HRDC_dom_sf"/>
</dbReference>
<evidence type="ECO:0000256" key="10">
    <source>
        <dbReference type="SAM" id="MobiDB-lite"/>
    </source>
</evidence>
<keyword evidence="13" id="KW-1185">Reference proteome</keyword>
<dbReference type="InterPro" id="IPR031658">
    <property type="entry name" value="Cyclin_C_2"/>
</dbReference>
<dbReference type="GO" id="GO:0071051">
    <property type="term" value="P:poly(A)-dependent snoRNA 3'-end processing"/>
    <property type="evidence" value="ECO:0007669"/>
    <property type="project" value="TreeGrafter"/>
</dbReference>
<dbReference type="SMART" id="SM00341">
    <property type="entry name" value="HRDC"/>
    <property type="match status" value="1"/>
</dbReference>
<dbReference type="FunFam" id="1.10.472.10:FF:000017">
    <property type="entry name" value="Putative cyclin-c"/>
    <property type="match status" value="1"/>
</dbReference>
<evidence type="ECO:0000256" key="2">
    <source>
        <dbReference type="ARBA" id="ARBA00008638"/>
    </source>
</evidence>
<dbReference type="GO" id="GO:0071044">
    <property type="term" value="P:histone mRNA catabolic process"/>
    <property type="evidence" value="ECO:0007669"/>
    <property type="project" value="TreeGrafter"/>
</dbReference>
<feature type="non-terminal residue" evidence="12">
    <location>
        <position position="1"/>
    </location>
</feature>
<organism evidence="12 13">
    <name type="scientific">Drosophila gunungcola</name>
    <name type="common">fruit fly</name>
    <dbReference type="NCBI Taxonomy" id="103775"/>
    <lineage>
        <taxon>Eukaryota</taxon>
        <taxon>Metazoa</taxon>
        <taxon>Ecdysozoa</taxon>
        <taxon>Arthropoda</taxon>
        <taxon>Hexapoda</taxon>
        <taxon>Insecta</taxon>
        <taxon>Pterygota</taxon>
        <taxon>Neoptera</taxon>
        <taxon>Endopterygota</taxon>
        <taxon>Diptera</taxon>
        <taxon>Brachycera</taxon>
        <taxon>Muscomorpha</taxon>
        <taxon>Ephydroidea</taxon>
        <taxon>Drosophilidae</taxon>
        <taxon>Drosophila</taxon>
        <taxon>Sophophora</taxon>
    </lineage>
</organism>
<dbReference type="SUPFAM" id="SSF47954">
    <property type="entry name" value="Cyclin-like"/>
    <property type="match status" value="2"/>
</dbReference>
<feature type="compositionally biased region" description="Polar residues" evidence="10">
    <location>
        <begin position="1014"/>
        <end position="1029"/>
    </location>
</feature>
<dbReference type="PROSITE" id="PS50967">
    <property type="entry name" value="HRDC"/>
    <property type="match status" value="1"/>
</dbReference>
<proteinExistence type="inferred from homology"/>
<dbReference type="Gene3D" id="1.10.150.80">
    <property type="entry name" value="HRDC domain"/>
    <property type="match status" value="1"/>
</dbReference>
<dbReference type="PANTHER" id="PTHR12124:SF47">
    <property type="entry name" value="EXOSOME COMPONENT 10"/>
    <property type="match status" value="1"/>
</dbReference>
<dbReference type="SUPFAM" id="SSF47819">
    <property type="entry name" value="HRDC-like"/>
    <property type="match status" value="1"/>
</dbReference>
<feature type="compositionally biased region" description="Basic and acidic residues" evidence="10">
    <location>
        <begin position="892"/>
        <end position="907"/>
    </location>
</feature>
<dbReference type="InterPro" id="IPR010997">
    <property type="entry name" value="HRDC-like_sf"/>
</dbReference>
<dbReference type="AlphaFoldDB" id="A0A9P9YYY0"/>
<evidence type="ECO:0000256" key="6">
    <source>
        <dbReference type="ARBA" id="ARBA00023127"/>
    </source>
</evidence>
<keyword evidence="5" id="KW-0271">Exosome</keyword>
<dbReference type="Pfam" id="PF16899">
    <property type="entry name" value="Cyclin_C_2"/>
    <property type="match status" value="1"/>
</dbReference>
<dbReference type="GO" id="GO:0071040">
    <property type="term" value="P:nuclear polyadenylation-dependent antisense transcript catabolic process"/>
    <property type="evidence" value="ECO:0007669"/>
    <property type="project" value="TreeGrafter"/>
</dbReference>
<comment type="subcellular location">
    <subcellularLocation>
        <location evidence="1">Nucleus</location>
    </subcellularLocation>
</comment>
<dbReference type="CDD" id="cd20513">
    <property type="entry name" value="CYCLIN_CCNC_rpt1"/>
    <property type="match status" value="1"/>
</dbReference>
<dbReference type="InterPro" id="IPR012337">
    <property type="entry name" value="RNaseH-like_sf"/>
</dbReference>
<feature type="compositionally biased region" description="Low complexity" evidence="10">
    <location>
        <begin position="962"/>
        <end position="971"/>
    </location>
</feature>
<sequence length="1036" mass="119668">WILDKQDLLRERQHDLLALNEDEYQKVFIFFANVIQVLGEQLKLRQQVIATATVYFKRFYARNSLKNIDPLLLAPTCILLASKSAIKTKFSYAYAQEFPYRTNHILECEFYLLENLDCCLIVYQPYRPLLQLVQDMGQEDQLLTLSWRIVNDSLRTDVCLLYPPYQIAIACLQIACVILQKDATKQWFAELNVDLDKVQEIVRAIVNLYELWKDWKEKDEIQMLLSPDMPRPPKRAHVDEEDQAQADQPEEQCASKDIGAFTNQAFKNVVAATRAANAFPQGTARSLYLSYPGYARVMDEMSQRVVGLIGNVFQAKEIKGDIKKRQLEEQFEMVQECNDMLFERITTNLDIKSGLRRNPQQVLEAQVDVMSNSTHAEPPVASPQTQETSKAGSWNRTTGTPQRSMTQFKEPVDNSSQSPFVPRLKEKPNSLKPLALLPEYDDAGNVQSYLHPYEFELLKFQAPPQQMQKQKPVLPALMADTELMVVDTALEELRHAPQIAIDVEHHSYRTFMGITCLVQMSTRSKDYIFDTLTLRDDMHILNLVLTDPKKLKILHGADLDIEWLQRDLSLLSLAFLLKHYLDLDVDKSLQLADWRMRPLPQQLVDYARQDTHFLIYVYERMTNDLLQQQAEPGLLGSVYQMSTELHALRGIFEWRDATARSEDESYGYVLPNHMMLQIAESLPREMQGILACCNPIPPLVRQQLHTLHQIVLKARDQPLVKPILEARSSTQASLPPSTKDFSSKLYCPHDFSHQEEVRDDLPTLLNRRKLELPREEDVPKEDLAIVAPAMALFDKPGKPTQEEELRWAHLRKESQTLRLPYKRYLAILPLMEQLKADQIARERSELLKRPHTIKQEVDDMYSVPLKEHLKRKHQTSNKTDTDHQPTTGKRPRKDENSQPRVEPEPTVKMKPATTVQPVPDHSDDEVVESAEQTKPSPAQSKRQQKNKQFQRGFKAKNRGNHPQSSSQQIPQIPKPKAEGNFDYKNVDFRQFKGGAQRARGTEIKHQMRGKSRPNNRNNKQFNKLFTFSNVRKEGKK</sequence>
<keyword evidence="6 9" id="KW-0195">Cyclin</keyword>